<dbReference type="PROSITE" id="PS51469">
    <property type="entry name" value="SUN"/>
    <property type="match status" value="1"/>
</dbReference>
<comment type="caution">
    <text evidence="8">The sequence shown here is derived from an EMBL/GenBank/DDBJ whole genome shotgun (WGS) entry which is preliminary data.</text>
</comment>
<feature type="transmembrane region" description="Helical" evidence="6">
    <location>
        <begin position="132"/>
        <end position="150"/>
    </location>
</feature>
<dbReference type="EMBL" id="JEMT01011822">
    <property type="protein sequence ID" value="EXX76804.1"/>
    <property type="molecule type" value="Genomic_DNA"/>
</dbReference>
<evidence type="ECO:0000256" key="6">
    <source>
        <dbReference type="SAM" id="Phobius"/>
    </source>
</evidence>
<dbReference type="InterPro" id="IPR012919">
    <property type="entry name" value="SUN_dom"/>
</dbReference>
<feature type="compositionally biased region" description="Acidic residues" evidence="5">
    <location>
        <begin position="445"/>
        <end position="456"/>
    </location>
</feature>
<feature type="domain" description="SUN" evidence="7">
    <location>
        <begin position="334"/>
        <end position="563"/>
    </location>
</feature>
<dbReference type="Proteomes" id="UP000022910">
    <property type="component" value="Unassembled WGS sequence"/>
</dbReference>
<evidence type="ECO:0000256" key="1">
    <source>
        <dbReference type="ARBA" id="ARBA00004370"/>
    </source>
</evidence>
<evidence type="ECO:0000256" key="3">
    <source>
        <dbReference type="ARBA" id="ARBA00022989"/>
    </source>
</evidence>
<dbReference type="Gene3D" id="2.60.120.260">
    <property type="entry name" value="Galactose-binding domain-like"/>
    <property type="match status" value="1"/>
</dbReference>
<gene>
    <name evidence="8" type="ORF">RirG_029690</name>
</gene>
<name>A0A015LAR4_RHIIW</name>
<dbReference type="GO" id="GO:0043495">
    <property type="term" value="F:protein-membrane adaptor activity"/>
    <property type="evidence" value="ECO:0007669"/>
    <property type="project" value="TreeGrafter"/>
</dbReference>
<feature type="region of interest" description="Disordered" evidence="5">
    <location>
        <begin position="269"/>
        <end position="291"/>
    </location>
</feature>
<protein>
    <recommendedName>
        <fullName evidence="7">SUN domain-containing protein</fullName>
    </recommendedName>
</protein>
<feature type="compositionally biased region" description="Basic and acidic residues" evidence="5">
    <location>
        <begin position="280"/>
        <end position="291"/>
    </location>
</feature>
<evidence type="ECO:0000313" key="8">
    <source>
        <dbReference type="EMBL" id="EXX76804.1"/>
    </source>
</evidence>
<organism evidence="8 9">
    <name type="scientific">Rhizophagus irregularis (strain DAOM 197198w)</name>
    <name type="common">Glomus intraradices</name>
    <dbReference type="NCBI Taxonomy" id="1432141"/>
    <lineage>
        <taxon>Eukaryota</taxon>
        <taxon>Fungi</taxon>
        <taxon>Fungi incertae sedis</taxon>
        <taxon>Mucoromycota</taxon>
        <taxon>Glomeromycotina</taxon>
        <taxon>Glomeromycetes</taxon>
        <taxon>Glomerales</taxon>
        <taxon>Glomeraceae</taxon>
        <taxon>Rhizophagus</taxon>
    </lineage>
</organism>
<dbReference type="GO" id="GO:0034993">
    <property type="term" value="C:meiotic nuclear membrane microtubule tethering complex"/>
    <property type="evidence" value="ECO:0007669"/>
    <property type="project" value="TreeGrafter"/>
</dbReference>
<keyword evidence="3 6" id="KW-1133">Transmembrane helix</keyword>
<feature type="compositionally biased region" description="Basic and acidic residues" evidence="5">
    <location>
        <begin position="458"/>
        <end position="473"/>
    </location>
</feature>
<proteinExistence type="predicted"/>
<evidence type="ECO:0000256" key="4">
    <source>
        <dbReference type="ARBA" id="ARBA00023136"/>
    </source>
</evidence>
<keyword evidence="2 6" id="KW-0812">Transmembrane</keyword>
<feature type="region of interest" description="Disordered" evidence="5">
    <location>
        <begin position="445"/>
        <end position="473"/>
    </location>
</feature>
<evidence type="ECO:0000256" key="5">
    <source>
        <dbReference type="SAM" id="MobiDB-lite"/>
    </source>
</evidence>
<dbReference type="AlphaFoldDB" id="A0A015LAR4"/>
<feature type="transmembrane region" description="Helical" evidence="6">
    <location>
        <begin position="157"/>
        <end position="175"/>
    </location>
</feature>
<feature type="compositionally biased region" description="Polar residues" evidence="5">
    <location>
        <begin position="52"/>
        <end position="62"/>
    </location>
</feature>
<evidence type="ECO:0000259" key="7">
    <source>
        <dbReference type="PROSITE" id="PS51469"/>
    </source>
</evidence>
<dbReference type="InterPro" id="IPR045119">
    <property type="entry name" value="SUN1-5"/>
</dbReference>
<dbReference type="SMR" id="A0A015LAR4"/>
<dbReference type="PANTHER" id="PTHR12911:SF8">
    <property type="entry name" value="KLAROID PROTEIN-RELATED"/>
    <property type="match status" value="1"/>
</dbReference>
<sequence length="575" mass="65471">MPARRKSSEPQTPPATPKRSRSRRNGSSQGSQSSQISLGSQKYTAYLRERPTPTSDIYSQEKNPFSGEELCERLQLESSQPSIFNSNNNNDNDNVDDVINNDDTNQSVPNIPTDRSVAVNNNNNIINNNNPIGLLSFICWILNFGWNNLIGNKRNRWLFCFILLLLLLFLTFSNVEQENKSFMDYFSSSRIYIWAIDGKTYKIQPIGEKKKDVNDSIVVTLEDFKQMIIAEVKNYMDSENSKHLHLSSMSNEPLRALIRDEIKNIVSSDSKKGPVRRRGSSRDEETSIRKFGSTRDEKAVELIRNEARKVAKEELLKYSQDKLNRRDFALHSGGAKIISKYTSKTYEQWPNEWYKKTLAYVTGKGITRGKPPVTAISHDTNVGQCWPLSGQEGQLAIFLDRKVFVTAVTYDHISKDIATDDVLSAPKDFEVWGIIDDGTVSKNDDNDEDFGVDLSDDFSPRMESTEDKCGRRDDDQYDDGLSHLNHLEIDTNGELHLGSSPRHLYLGKFTYDINGLPIQTFEVPDHILKYNKPIRAIIMKIISNWGKPEYTCLYRFRVHGDPALPTVSASDPKIK</sequence>
<feature type="region of interest" description="Disordered" evidence="5">
    <location>
        <begin position="1"/>
        <end position="62"/>
    </location>
</feature>
<accession>A0A015LAR4</accession>
<dbReference type="Pfam" id="PF07738">
    <property type="entry name" value="Sad1_UNC"/>
    <property type="match status" value="2"/>
</dbReference>
<dbReference type="STRING" id="1432141.A0A015LAR4"/>
<comment type="subcellular location">
    <subcellularLocation>
        <location evidence="1">Membrane</location>
    </subcellularLocation>
</comment>
<keyword evidence="4 6" id="KW-0472">Membrane</keyword>
<keyword evidence="9" id="KW-1185">Reference proteome</keyword>
<dbReference type="HOGENOM" id="CLU_474185_0_0_1"/>
<dbReference type="OrthoDB" id="342281at2759"/>
<reference evidence="8 9" key="1">
    <citation type="submission" date="2014-02" db="EMBL/GenBank/DDBJ databases">
        <title>Single nucleus genome sequencing reveals high similarity among nuclei of an endomycorrhizal fungus.</title>
        <authorList>
            <person name="Lin K."/>
            <person name="Geurts R."/>
            <person name="Zhang Z."/>
            <person name="Limpens E."/>
            <person name="Saunders D.G."/>
            <person name="Mu D."/>
            <person name="Pang E."/>
            <person name="Cao H."/>
            <person name="Cha H."/>
            <person name="Lin T."/>
            <person name="Zhou Q."/>
            <person name="Shang Y."/>
            <person name="Li Y."/>
            <person name="Ivanov S."/>
            <person name="Sharma T."/>
            <person name="Velzen R.V."/>
            <person name="Ruijter N.D."/>
            <person name="Aanen D.K."/>
            <person name="Win J."/>
            <person name="Kamoun S."/>
            <person name="Bisseling T."/>
            <person name="Huang S."/>
        </authorList>
    </citation>
    <scope>NUCLEOTIDE SEQUENCE [LARGE SCALE GENOMIC DNA]</scope>
    <source>
        <strain evidence="9">DAOM197198w</strain>
    </source>
</reference>
<evidence type="ECO:0000256" key="2">
    <source>
        <dbReference type="ARBA" id="ARBA00022692"/>
    </source>
</evidence>
<dbReference type="PANTHER" id="PTHR12911">
    <property type="entry name" value="SAD1/UNC-84-LIKE PROTEIN-RELATED"/>
    <property type="match status" value="1"/>
</dbReference>
<evidence type="ECO:0000313" key="9">
    <source>
        <dbReference type="Proteomes" id="UP000022910"/>
    </source>
</evidence>
<feature type="compositionally biased region" description="Low complexity" evidence="5">
    <location>
        <begin position="25"/>
        <end position="41"/>
    </location>
</feature>